<feature type="domain" description="B box-type" evidence="6">
    <location>
        <begin position="183"/>
        <end position="219"/>
    </location>
</feature>
<dbReference type="InterPro" id="IPR047153">
    <property type="entry name" value="TRIM45/56/19-like"/>
</dbReference>
<keyword evidence="3" id="KW-0862">Zinc</keyword>
<dbReference type="InterPro" id="IPR001841">
    <property type="entry name" value="Znf_RING"/>
</dbReference>
<dbReference type="Pfam" id="PF22586">
    <property type="entry name" value="ANCHR-like_BBOX"/>
    <property type="match status" value="1"/>
</dbReference>
<dbReference type="CDD" id="cd19757">
    <property type="entry name" value="Bbox1"/>
    <property type="match status" value="1"/>
</dbReference>
<dbReference type="PANTHER" id="PTHR25462:SF299">
    <property type="entry name" value="E3 UBIQUITIN-PROTEIN LIGASE TRIM56"/>
    <property type="match status" value="1"/>
</dbReference>
<dbReference type="PROSITE" id="PS00518">
    <property type="entry name" value="ZF_RING_1"/>
    <property type="match status" value="1"/>
</dbReference>
<evidence type="ECO:0000256" key="3">
    <source>
        <dbReference type="ARBA" id="ARBA00022833"/>
    </source>
</evidence>
<dbReference type="InterPro" id="IPR013083">
    <property type="entry name" value="Znf_RING/FYVE/PHD"/>
</dbReference>
<feature type="domain" description="B box-type" evidence="6">
    <location>
        <begin position="129"/>
        <end position="170"/>
    </location>
</feature>
<dbReference type="InterPro" id="IPR000315">
    <property type="entry name" value="Znf_B-box"/>
</dbReference>
<dbReference type="VEuPathDB" id="VectorBase:LLOJ000709"/>
<sequence>MTDTPGDSTPTPMRHYISEGGTHVSRTLPRCAVCNESYSFPGNTNKYHQHLPVLLTCGHMICESCLRTNKTRNFIKCPTCNTLIALTFKRKTTEQFEFNFYVFGLIKFITTFGDREESGQTQAPAVPKCGECSLPVADRKCLQCDSLFCHDCFKTVHQFNVFRSHQSLELTSSVKFQHIPTHCETHPGKQVNFYCETCDKAICLDCKTQMHLIHVVCQLFERNVATQKEIPAYITLLDQLNQLNKMSVELLVLLGEHS</sequence>
<dbReference type="SUPFAM" id="SSF57850">
    <property type="entry name" value="RING/U-box"/>
    <property type="match status" value="1"/>
</dbReference>
<evidence type="ECO:0000256" key="2">
    <source>
        <dbReference type="ARBA" id="ARBA00022771"/>
    </source>
</evidence>
<dbReference type="EMBL" id="AJWK01002764">
    <property type="status" value="NOT_ANNOTATED_CDS"/>
    <property type="molecule type" value="Genomic_DNA"/>
</dbReference>
<dbReference type="EMBL" id="AJWK01002765">
    <property type="status" value="NOT_ANNOTATED_CDS"/>
    <property type="molecule type" value="Genomic_DNA"/>
</dbReference>
<proteinExistence type="predicted"/>
<keyword evidence="8" id="KW-1185">Reference proteome</keyword>
<dbReference type="VEuPathDB" id="VectorBase:LLONM1_011327"/>
<dbReference type="CDD" id="cd16449">
    <property type="entry name" value="RING-HC"/>
    <property type="match status" value="1"/>
</dbReference>
<dbReference type="Proteomes" id="UP000092461">
    <property type="component" value="Unassembled WGS sequence"/>
</dbReference>
<dbReference type="SUPFAM" id="SSF57845">
    <property type="entry name" value="B-box zinc-binding domain"/>
    <property type="match status" value="1"/>
</dbReference>
<evidence type="ECO:0000313" key="7">
    <source>
        <dbReference type="EnsemblMetazoa" id="LLOJ000709-PA"/>
    </source>
</evidence>
<dbReference type="PROSITE" id="PS50119">
    <property type="entry name" value="ZF_BBOX"/>
    <property type="match status" value="2"/>
</dbReference>
<dbReference type="EMBL" id="AJWK01002763">
    <property type="status" value="NOT_ANNOTATED_CDS"/>
    <property type="molecule type" value="Genomic_DNA"/>
</dbReference>
<dbReference type="InterPro" id="IPR027370">
    <property type="entry name" value="Znf-RING_euk"/>
</dbReference>
<dbReference type="Gene3D" id="3.30.40.10">
    <property type="entry name" value="Zinc/RING finger domain, C3HC4 (zinc finger)"/>
    <property type="match status" value="1"/>
</dbReference>
<evidence type="ECO:0000259" key="5">
    <source>
        <dbReference type="PROSITE" id="PS50089"/>
    </source>
</evidence>
<dbReference type="GO" id="GO:0060340">
    <property type="term" value="P:positive regulation of type I interferon-mediated signaling pathway"/>
    <property type="evidence" value="ECO:0007669"/>
    <property type="project" value="TreeGrafter"/>
</dbReference>
<dbReference type="SMART" id="SM00184">
    <property type="entry name" value="RING"/>
    <property type="match status" value="1"/>
</dbReference>
<dbReference type="Pfam" id="PF13445">
    <property type="entry name" value="zf-RING_UBOX"/>
    <property type="match status" value="1"/>
</dbReference>
<name>A0A1B0C9T7_LUTLO</name>
<dbReference type="GO" id="GO:0045087">
    <property type="term" value="P:innate immune response"/>
    <property type="evidence" value="ECO:0007669"/>
    <property type="project" value="TreeGrafter"/>
</dbReference>
<evidence type="ECO:0000256" key="4">
    <source>
        <dbReference type="PROSITE-ProRule" id="PRU00024"/>
    </source>
</evidence>
<dbReference type="Gene3D" id="3.30.160.60">
    <property type="entry name" value="Classic Zinc Finger"/>
    <property type="match status" value="1"/>
</dbReference>
<dbReference type="PROSITE" id="PS50089">
    <property type="entry name" value="ZF_RING_2"/>
    <property type="match status" value="1"/>
</dbReference>
<keyword evidence="2 4" id="KW-0863">Zinc-finger</keyword>
<keyword evidence="1" id="KW-0479">Metal-binding</keyword>
<dbReference type="AlphaFoldDB" id="A0A1B0C9T7"/>
<reference evidence="7" key="1">
    <citation type="submission" date="2020-05" db="UniProtKB">
        <authorList>
            <consortium name="EnsemblMetazoa"/>
        </authorList>
    </citation>
    <scope>IDENTIFICATION</scope>
    <source>
        <strain evidence="7">Jacobina</strain>
    </source>
</reference>
<organism evidence="7 8">
    <name type="scientific">Lutzomyia longipalpis</name>
    <name type="common">Sand fly</name>
    <dbReference type="NCBI Taxonomy" id="7200"/>
    <lineage>
        <taxon>Eukaryota</taxon>
        <taxon>Metazoa</taxon>
        <taxon>Ecdysozoa</taxon>
        <taxon>Arthropoda</taxon>
        <taxon>Hexapoda</taxon>
        <taxon>Insecta</taxon>
        <taxon>Pterygota</taxon>
        <taxon>Neoptera</taxon>
        <taxon>Endopterygota</taxon>
        <taxon>Diptera</taxon>
        <taxon>Nematocera</taxon>
        <taxon>Psychodoidea</taxon>
        <taxon>Psychodidae</taxon>
        <taxon>Lutzomyia</taxon>
        <taxon>Lutzomyia</taxon>
    </lineage>
</organism>
<feature type="domain" description="RING-type" evidence="5">
    <location>
        <begin position="31"/>
        <end position="81"/>
    </location>
</feature>
<dbReference type="SMART" id="SM00336">
    <property type="entry name" value="BBOX"/>
    <property type="match status" value="2"/>
</dbReference>
<protein>
    <submittedName>
        <fullName evidence="7">Uncharacterized protein</fullName>
    </submittedName>
</protein>
<evidence type="ECO:0000259" key="6">
    <source>
        <dbReference type="PROSITE" id="PS50119"/>
    </source>
</evidence>
<dbReference type="GO" id="GO:0008270">
    <property type="term" value="F:zinc ion binding"/>
    <property type="evidence" value="ECO:0007669"/>
    <property type="project" value="UniProtKB-KW"/>
</dbReference>
<dbReference type="PANTHER" id="PTHR25462">
    <property type="entry name" value="BONUS, ISOFORM C-RELATED"/>
    <property type="match status" value="1"/>
</dbReference>
<evidence type="ECO:0000256" key="1">
    <source>
        <dbReference type="ARBA" id="ARBA00022723"/>
    </source>
</evidence>
<accession>A0A1B0C9T7</accession>
<dbReference type="GO" id="GO:0005654">
    <property type="term" value="C:nucleoplasm"/>
    <property type="evidence" value="ECO:0007669"/>
    <property type="project" value="TreeGrafter"/>
</dbReference>
<dbReference type="Pfam" id="PF00643">
    <property type="entry name" value="zf-B_box"/>
    <property type="match status" value="1"/>
</dbReference>
<dbReference type="GO" id="GO:0061630">
    <property type="term" value="F:ubiquitin protein ligase activity"/>
    <property type="evidence" value="ECO:0007669"/>
    <property type="project" value="TreeGrafter"/>
</dbReference>
<evidence type="ECO:0000313" key="8">
    <source>
        <dbReference type="Proteomes" id="UP000092461"/>
    </source>
</evidence>
<dbReference type="InterPro" id="IPR017907">
    <property type="entry name" value="Znf_RING_CS"/>
</dbReference>
<dbReference type="EnsemblMetazoa" id="LLOJ000709-RA">
    <property type="protein sequence ID" value="LLOJ000709-PA"/>
    <property type="gene ID" value="LLOJ000709"/>
</dbReference>